<organism evidence="2 3">
    <name type="scientific">Funneliformis geosporum</name>
    <dbReference type="NCBI Taxonomy" id="1117311"/>
    <lineage>
        <taxon>Eukaryota</taxon>
        <taxon>Fungi</taxon>
        <taxon>Fungi incertae sedis</taxon>
        <taxon>Mucoromycota</taxon>
        <taxon>Glomeromycotina</taxon>
        <taxon>Glomeromycetes</taxon>
        <taxon>Glomerales</taxon>
        <taxon>Glomeraceae</taxon>
        <taxon>Funneliformis</taxon>
    </lineage>
</organism>
<accession>A0A9W4SQM0</accession>
<protein>
    <submittedName>
        <fullName evidence="2">15012_t:CDS:1</fullName>
    </submittedName>
</protein>
<gene>
    <name evidence="2" type="ORF">FWILDA_LOCUS8399</name>
</gene>
<reference evidence="2" key="1">
    <citation type="submission" date="2022-08" db="EMBL/GenBank/DDBJ databases">
        <authorList>
            <person name="Kallberg Y."/>
            <person name="Tangrot J."/>
            <person name="Rosling A."/>
        </authorList>
    </citation>
    <scope>NUCLEOTIDE SEQUENCE</scope>
    <source>
        <strain evidence="2">Wild A</strain>
    </source>
</reference>
<dbReference type="OrthoDB" id="2393565at2759"/>
<proteinExistence type="predicted"/>
<feature type="region of interest" description="Disordered" evidence="1">
    <location>
        <begin position="57"/>
        <end position="83"/>
    </location>
</feature>
<dbReference type="Proteomes" id="UP001153678">
    <property type="component" value="Unassembled WGS sequence"/>
</dbReference>
<evidence type="ECO:0000256" key="1">
    <source>
        <dbReference type="SAM" id="MobiDB-lite"/>
    </source>
</evidence>
<sequence>MNYGYVPKDGHGGNIPQQHNGPSPQSFHQQIPLQNSYSRNGRPTSLSTEHQIFQTNRLRINNDNYNYPSRNVPLESQSPRYNASSVIPPQVAQQNQHFNQTNPQINPQQINFKQPNQQIIDPNLQINSQQISPKQINPQQSSPQQNNPQQINPQQIIIHQQVNPQQNIPQKVNPQQINLQQFNPQQTNQQFVSNPHEHNQYIHTENSINSPNFIIVQEASQPPLNAIVVTEKGDIPGQVDYSIPSINRTFTQLTSLEQIWDLPLTHDGKPTWKFCEYEGSYELTSYFIFVFQSCIFIDP</sequence>
<comment type="caution">
    <text evidence="2">The sequence shown here is derived from an EMBL/GenBank/DDBJ whole genome shotgun (WGS) entry which is preliminary data.</text>
</comment>
<feature type="region of interest" description="Disordered" evidence="1">
    <location>
        <begin position="1"/>
        <end position="29"/>
    </location>
</feature>
<evidence type="ECO:0000313" key="3">
    <source>
        <dbReference type="Proteomes" id="UP001153678"/>
    </source>
</evidence>
<dbReference type="AlphaFoldDB" id="A0A9W4SQM0"/>
<name>A0A9W4SQM0_9GLOM</name>
<dbReference type="EMBL" id="CAMKVN010001786">
    <property type="protein sequence ID" value="CAI2178065.1"/>
    <property type="molecule type" value="Genomic_DNA"/>
</dbReference>
<evidence type="ECO:0000313" key="2">
    <source>
        <dbReference type="EMBL" id="CAI2178065.1"/>
    </source>
</evidence>
<feature type="compositionally biased region" description="Polar residues" evidence="1">
    <location>
        <begin position="15"/>
        <end position="29"/>
    </location>
</feature>
<keyword evidence="3" id="KW-1185">Reference proteome</keyword>